<proteinExistence type="inferred from homology"/>
<evidence type="ECO:0000259" key="3">
    <source>
        <dbReference type="Pfam" id="PF01464"/>
    </source>
</evidence>
<dbReference type="PANTHER" id="PTHR37423">
    <property type="entry name" value="SOLUBLE LYTIC MUREIN TRANSGLYCOSYLASE-RELATED"/>
    <property type="match status" value="1"/>
</dbReference>
<dbReference type="AlphaFoldDB" id="A0A222FNJ4"/>
<dbReference type="Pfam" id="PF01464">
    <property type="entry name" value="SLT"/>
    <property type="match status" value="1"/>
</dbReference>
<dbReference type="KEGG" id="bsan:CHH28_15235"/>
<keyword evidence="5" id="KW-1185">Reference proteome</keyword>
<protein>
    <recommendedName>
        <fullName evidence="3">Transglycosylase SLT domain-containing protein</fullName>
    </recommendedName>
</protein>
<name>A0A222FNJ4_9GAMM</name>
<dbReference type="OrthoDB" id="92254at2"/>
<dbReference type="InterPro" id="IPR008258">
    <property type="entry name" value="Transglycosylase_SLT_dom_1"/>
</dbReference>
<sequence length="195" mass="22446">MTAIRRWLTSAALCTLLIAPQQGLANAAPAIDPELRQSLSEAAASIDTFADRFEAEVWLVDISSRLKRYMPDDKKRLEFLRILHQEATRAGLSPELVLSVVHVESAFQRFAISVVGAQGYMQIMPFWKNEIGRPDDNLMVTRTNLRYGCTILKHYLDKEKGDWIRALARYNGSLGRTKYPEKVLLFWEKYWFVNH</sequence>
<dbReference type="Gene3D" id="1.10.530.10">
    <property type="match status" value="1"/>
</dbReference>
<organism evidence="4 5">
    <name type="scientific">Bacterioplanes sanyensis</name>
    <dbReference type="NCBI Taxonomy" id="1249553"/>
    <lineage>
        <taxon>Bacteria</taxon>
        <taxon>Pseudomonadati</taxon>
        <taxon>Pseudomonadota</taxon>
        <taxon>Gammaproteobacteria</taxon>
        <taxon>Oceanospirillales</taxon>
        <taxon>Oceanospirillaceae</taxon>
        <taxon>Bacterioplanes</taxon>
    </lineage>
</organism>
<evidence type="ECO:0000256" key="2">
    <source>
        <dbReference type="SAM" id="SignalP"/>
    </source>
</evidence>
<comment type="similarity">
    <text evidence="1">Belongs to the transglycosylase Slt family.</text>
</comment>
<gene>
    <name evidence="4" type="ORF">CHH28_15235</name>
</gene>
<dbReference type="EMBL" id="CP022530">
    <property type="protein sequence ID" value="ASP39941.1"/>
    <property type="molecule type" value="Genomic_DNA"/>
</dbReference>
<feature type="domain" description="Transglycosylase SLT" evidence="3">
    <location>
        <begin position="85"/>
        <end position="178"/>
    </location>
</feature>
<evidence type="ECO:0000313" key="4">
    <source>
        <dbReference type="EMBL" id="ASP39941.1"/>
    </source>
</evidence>
<dbReference type="CDD" id="cd00254">
    <property type="entry name" value="LT-like"/>
    <property type="match status" value="1"/>
</dbReference>
<feature type="chain" id="PRO_5012646158" description="Transglycosylase SLT domain-containing protein" evidence="2">
    <location>
        <begin position="28"/>
        <end position="195"/>
    </location>
</feature>
<evidence type="ECO:0000313" key="5">
    <source>
        <dbReference type="Proteomes" id="UP000202440"/>
    </source>
</evidence>
<reference evidence="4 5" key="1">
    <citation type="submission" date="2017-07" db="EMBL/GenBank/DDBJ databases">
        <title>Annotated genome sequence of Bacterioplanes sanyensis isolated from Red Sea.</title>
        <authorList>
            <person name="Rehman Z.U."/>
        </authorList>
    </citation>
    <scope>NUCLEOTIDE SEQUENCE [LARGE SCALE GENOMIC DNA]</scope>
    <source>
        <strain evidence="4 5">NV9</strain>
    </source>
</reference>
<accession>A0A222FNJ4</accession>
<dbReference type="SUPFAM" id="SSF53955">
    <property type="entry name" value="Lysozyme-like"/>
    <property type="match status" value="1"/>
</dbReference>
<evidence type="ECO:0000256" key="1">
    <source>
        <dbReference type="ARBA" id="ARBA00007734"/>
    </source>
</evidence>
<dbReference type="PANTHER" id="PTHR37423:SF5">
    <property type="entry name" value="SOLUBLE LYTIC MUREIN TRANSGLYCOSYLASE"/>
    <property type="match status" value="1"/>
</dbReference>
<feature type="signal peptide" evidence="2">
    <location>
        <begin position="1"/>
        <end position="27"/>
    </location>
</feature>
<keyword evidence="2" id="KW-0732">Signal</keyword>
<dbReference type="Proteomes" id="UP000202440">
    <property type="component" value="Chromosome"/>
</dbReference>
<dbReference type="InterPro" id="IPR023346">
    <property type="entry name" value="Lysozyme-like_dom_sf"/>
</dbReference>